<evidence type="ECO:0000313" key="1">
    <source>
        <dbReference type="EMBL" id="GAG40133.1"/>
    </source>
</evidence>
<comment type="caution">
    <text evidence="1">The sequence shown here is derived from an EMBL/GenBank/DDBJ whole genome shotgun (WGS) entry which is preliminary data.</text>
</comment>
<dbReference type="AlphaFoldDB" id="X0XU30"/>
<gene>
    <name evidence="1" type="ORF">S01H1_62233</name>
</gene>
<accession>X0XU30</accession>
<organism evidence="1">
    <name type="scientific">marine sediment metagenome</name>
    <dbReference type="NCBI Taxonomy" id="412755"/>
    <lineage>
        <taxon>unclassified sequences</taxon>
        <taxon>metagenomes</taxon>
        <taxon>ecological metagenomes</taxon>
    </lineage>
</organism>
<protein>
    <submittedName>
        <fullName evidence="1">Uncharacterized protein</fullName>
    </submittedName>
</protein>
<dbReference type="EMBL" id="BARS01040861">
    <property type="protein sequence ID" value="GAG40133.1"/>
    <property type="molecule type" value="Genomic_DNA"/>
</dbReference>
<proteinExistence type="predicted"/>
<reference evidence="1" key="1">
    <citation type="journal article" date="2014" name="Front. Microbiol.">
        <title>High frequency of phylogenetically diverse reductive dehalogenase-homologous genes in deep subseafloor sedimentary metagenomes.</title>
        <authorList>
            <person name="Kawai M."/>
            <person name="Futagami T."/>
            <person name="Toyoda A."/>
            <person name="Takaki Y."/>
            <person name="Nishi S."/>
            <person name="Hori S."/>
            <person name="Arai W."/>
            <person name="Tsubouchi T."/>
            <person name="Morono Y."/>
            <person name="Uchiyama I."/>
            <person name="Ito T."/>
            <person name="Fujiyama A."/>
            <person name="Inagaki F."/>
            <person name="Takami H."/>
        </authorList>
    </citation>
    <scope>NUCLEOTIDE SEQUENCE</scope>
    <source>
        <strain evidence="1">Expedition CK06-06</strain>
    </source>
</reference>
<sequence>MPSIAVDIFSINNPANKNNNDKEIKSNILEITKAAAAF</sequence>
<name>X0XU30_9ZZZZ</name>
<feature type="non-terminal residue" evidence="1">
    <location>
        <position position="38"/>
    </location>
</feature>